<reference evidence="2 3" key="1">
    <citation type="submission" date="2016-10" db="EMBL/GenBank/DDBJ databases">
        <authorList>
            <person name="de Groot N.N."/>
        </authorList>
    </citation>
    <scope>NUCLEOTIDE SEQUENCE [LARGE SCALE GENOMIC DNA]</scope>
    <source>
        <strain evidence="2 3">Nm24</strain>
    </source>
</reference>
<dbReference type="AlphaFoldDB" id="A0A1I7GB12"/>
<protein>
    <submittedName>
        <fullName evidence="2">Thiol-disulfide isomerase or thioredoxin</fullName>
    </submittedName>
</protein>
<keyword evidence="1" id="KW-0732">Signal</keyword>
<feature type="chain" id="PRO_5010246119" evidence="1">
    <location>
        <begin position="20"/>
        <end position="166"/>
    </location>
</feature>
<dbReference type="InterPro" id="IPR036249">
    <property type="entry name" value="Thioredoxin-like_sf"/>
</dbReference>
<keyword evidence="2" id="KW-0413">Isomerase</keyword>
<dbReference type="GO" id="GO:0016853">
    <property type="term" value="F:isomerase activity"/>
    <property type="evidence" value="ECO:0007669"/>
    <property type="project" value="UniProtKB-KW"/>
</dbReference>
<proteinExistence type="predicted"/>
<evidence type="ECO:0000256" key="1">
    <source>
        <dbReference type="SAM" id="SignalP"/>
    </source>
</evidence>
<dbReference type="SUPFAM" id="SSF52833">
    <property type="entry name" value="Thioredoxin-like"/>
    <property type="match status" value="1"/>
</dbReference>
<accession>A0A1I7GB12</accession>
<dbReference type="Gene3D" id="3.40.30.10">
    <property type="entry name" value="Glutaredoxin"/>
    <property type="match status" value="1"/>
</dbReference>
<dbReference type="RefSeq" id="WP_074927373.1">
    <property type="nucleotide sequence ID" value="NZ_FPBL01000002.1"/>
</dbReference>
<evidence type="ECO:0000313" key="2">
    <source>
        <dbReference type="EMBL" id="SFU45436.1"/>
    </source>
</evidence>
<gene>
    <name evidence="2" type="ORF">SAMN05216339_102331</name>
</gene>
<dbReference type="Proteomes" id="UP000183926">
    <property type="component" value="Unassembled WGS sequence"/>
</dbReference>
<sequence>MMHRLLFILLLVVAGTASAADNLRPFVSGSMAQIQEEYTGKPFVMFLWSLTCTYCPTELEMLGKFKQQHPELNLVLIATDTPEDRPEIVSHLAGYGLSEIESNWVFAEDMPERLRFEIDRRWYGEVPRTYFYDQTHERLVKTGLVGEAFVKEWLALVSANMPSAGK</sequence>
<name>A0A1I7GB12_9PROT</name>
<evidence type="ECO:0000313" key="3">
    <source>
        <dbReference type="Proteomes" id="UP000183926"/>
    </source>
</evidence>
<feature type="signal peptide" evidence="1">
    <location>
        <begin position="1"/>
        <end position="19"/>
    </location>
</feature>
<organism evidence="2 3">
    <name type="scientific">Nitrosomonas eutropha</name>
    <dbReference type="NCBI Taxonomy" id="916"/>
    <lineage>
        <taxon>Bacteria</taxon>
        <taxon>Pseudomonadati</taxon>
        <taxon>Pseudomonadota</taxon>
        <taxon>Betaproteobacteria</taxon>
        <taxon>Nitrosomonadales</taxon>
        <taxon>Nitrosomonadaceae</taxon>
        <taxon>Nitrosomonas</taxon>
    </lineage>
</organism>
<dbReference type="EMBL" id="FPBL01000002">
    <property type="protein sequence ID" value="SFU45436.1"/>
    <property type="molecule type" value="Genomic_DNA"/>
</dbReference>